<sequence>MVKRPCKNTANNFNPPNETTDEVTQQLNTALLNLLTQIFQALGGNRANQIDVAQSCSIKTFRASGAKEFFSIEGCCEYGQLFGTDCIKDGLFKKKENAGNKRRSNDQNRNRGRDDRNKRQRTRKNFALTAPKQGQVQRQYAGQHPSVYNFVVCYDTSNQGFGWVLMQRNKVIAYESLQKALGTQLDLSTCYHPEIDGQSEHTIQTLEDILRACAIDFGGPFEIVERVCPVAYRLHLPQDHVGIHDMFHVSNLKKCLADVNWHVPLEEFKIDDKLYFVEEPTEIMDRKVKKLKRSQIPVVKVRWNFWRGLELTWKRKDKMKHKYPQLFASGMA</sequence>
<protein>
    <submittedName>
        <fullName evidence="3">Putative reverse transcriptase domain-containing protein</fullName>
    </submittedName>
</protein>
<dbReference type="PANTHER" id="PTHR46148:SF59">
    <property type="entry name" value="NUCLEOTIDYLTRANSFERASE, RIBONUCLEASE H"/>
    <property type="match status" value="1"/>
</dbReference>
<dbReference type="AlphaFoldDB" id="A0A6L2NGX9"/>
<feature type="domain" description="Tf2-1-like SH3-like" evidence="2">
    <location>
        <begin position="217"/>
        <end position="255"/>
    </location>
</feature>
<comment type="caution">
    <text evidence="3">The sequence shown here is derived from an EMBL/GenBank/DDBJ whole genome shotgun (WGS) entry which is preliminary data.</text>
</comment>
<keyword evidence="3" id="KW-0808">Transferase</keyword>
<dbReference type="GO" id="GO:0003964">
    <property type="term" value="F:RNA-directed DNA polymerase activity"/>
    <property type="evidence" value="ECO:0007669"/>
    <property type="project" value="UniProtKB-KW"/>
</dbReference>
<dbReference type="Pfam" id="PF24626">
    <property type="entry name" value="SH3_Tf2-1"/>
    <property type="match status" value="1"/>
</dbReference>
<dbReference type="SUPFAM" id="SSF53098">
    <property type="entry name" value="Ribonuclease H-like"/>
    <property type="match status" value="1"/>
</dbReference>
<dbReference type="InterPro" id="IPR056924">
    <property type="entry name" value="SH3_Tf2-1"/>
</dbReference>
<keyword evidence="3" id="KW-0548">Nucleotidyltransferase</keyword>
<dbReference type="PANTHER" id="PTHR46148">
    <property type="entry name" value="CHROMO DOMAIN-CONTAINING PROTEIN"/>
    <property type="match status" value="1"/>
</dbReference>
<reference evidence="3" key="1">
    <citation type="journal article" date="2019" name="Sci. Rep.">
        <title>Draft genome of Tanacetum cinerariifolium, the natural source of mosquito coil.</title>
        <authorList>
            <person name="Yamashiro T."/>
            <person name="Shiraishi A."/>
            <person name="Satake H."/>
            <person name="Nakayama K."/>
        </authorList>
    </citation>
    <scope>NUCLEOTIDE SEQUENCE</scope>
</reference>
<feature type="region of interest" description="Disordered" evidence="1">
    <location>
        <begin position="97"/>
        <end position="128"/>
    </location>
</feature>
<name>A0A6L2NGX9_TANCI</name>
<evidence type="ECO:0000259" key="2">
    <source>
        <dbReference type="Pfam" id="PF24626"/>
    </source>
</evidence>
<keyword evidence="3" id="KW-0695">RNA-directed DNA polymerase</keyword>
<feature type="compositionally biased region" description="Polar residues" evidence="1">
    <location>
        <begin position="8"/>
        <end position="18"/>
    </location>
</feature>
<evidence type="ECO:0000313" key="3">
    <source>
        <dbReference type="EMBL" id="GEU85498.1"/>
    </source>
</evidence>
<feature type="region of interest" description="Disordered" evidence="1">
    <location>
        <begin position="1"/>
        <end position="20"/>
    </location>
</feature>
<proteinExistence type="predicted"/>
<organism evidence="3">
    <name type="scientific">Tanacetum cinerariifolium</name>
    <name type="common">Dalmatian daisy</name>
    <name type="synonym">Chrysanthemum cinerariifolium</name>
    <dbReference type="NCBI Taxonomy" id="118510"/>
    <lineage>
        <taxon>Eukaryota</taxon>
        <taxon>Viridiplantae</taxon>
        <taxon>Streptophyta</taxon>
        <taxon>Embryophyta</taxon>
        <taxon>Tracheophyta</taxon>
        <taxon>Spermatophyta</taxon>
        <taxon>Magnoliopsida</taxon>
        <taxon>eudicotyledons</taxon>
        <taxon>Gunneridae</taxon>
        <taxon>Pentapetalae</taxon>
        <taxon>asterids</taxon>
        <taxon>campanulids</taxon>
        <taxon>Asterales</taxon>
        <taxon>Asteraceae</taxon>
        <taxon>Asteroideae</taxon>
        <taxon>Anthemideae</taxon>
        <taxon>Anthemidinae</taxon>
        <taxon>Tanacetum</taxon>
    </lineage>
</organism>
<dbReference type="EMBL" id="BKCJ010009121">
    <property type="protein sequence ID" value="GEU85498.1"/>
    <property type="molecule type" value="Genomic_DNA"/>
</dbReference>
<dbReference type="InterPro" id="IPR012337">
    <property type="entry name" value="RNaseH-like_sf"/>
</dbReference>
<evidence type="ECO:0000256" key="1">
    <source>
        <dbReference type="SAM" id="MobiDB-lite"/>
    </source>
</evidence>
<accession>A0A6L2NGX9</accession>
<feature type="compositionally biased region" description="Basic and acidic residues" evidence="1">
    <location>
        <begin position="97"/>
        <end position="117"/>
    </location>
</feature>
<gene>
    <name evidence="3" type="ORF">Tci_057476</name>
</gene>